<evidence type="ECO:0000313" key="1">
    <source>
        <dbReference type="EMBL" id="KAI9551485.1"/>
    </source>
</evidence>
<gene>
    <name evidence="1" type="ORF">GHT06_021818</name>
</gene>
<reference evidence="1 2" key="1">
    <citation type="submission" date="2022-05" db="EMBL/GenBank/DDBJ databases">
        <title>A multi-omics perspective on studying reproductive biology in Daphnia sinensis.</title>
        <authorList>
            <person name="Jia J."/>
        </authorList>
    </citation>
    <scope>NUCLEOTIDE SEQUENCE [LARGE SCALE GENOMIC DNA]</scope>
    <source>
        <strain evidence="1 2">WSL</strain>
    </source>
</reference>
<protein>
    <submittedName>
        <fullName evidence="1">Uncharacterized protein</fullName>
    </submittedName>
</protein>
<sequence length="94" mass="10651">MSMIVEAAGRVAAQRSEGSTMIEIEMHIPEIVIQRMREPNFNSEMLARWIGRRWDLSEQAIDELHLKGRGCSPRICLSVTSRSTLDDTCCPFGK</sequence>
<dbReference type="AlphaFoldDB" id="A0AAD5KW21"/>
<dbReference type="EMBL" id="WJBH02000010">
    <property type="protein sequence ID" value="KAI9551485.1"/>
    <property type="molecule type" value="Genomic_DNA"/>
</dbReference>
<accession>A0AAD5KW21</accession>
<keyword evidence="2" id="KW-1185">Reference proteome</keyword>
<dbReference type="Proteomes" id="UP000820818">
    <property type="component" value="Linkage Group LG10"/>
</dbReference>
<proteinExistence type="predicted"/>
<evidence type="ECO:0000313" key="2">
    <source>
        <dbReference type="Proteomes" id="UP000820818"/>
    </source>
</evidence>
<comment type="caution">
    <text evidence="1">The sequence shown here is derived from an EMBL/GenBank/DDBJ whole genome shotgun (WGS) entry which is preliminary data.</text>
</comment>
<organism evidence="1 2">
    <name type="scientific">Daphnia sinensis</name>
    <dbReference type="NCBI Taxonomy" id="1820382"/>
    <lineage>
        <taxon>Eukaryota</taxon>
        <taxon>Metazoa</taxon>
        <taxon>Ecdysozoa</taxon>
        <taxon>Arthropoda</taxon>
        <taxon>Crustacea</taxon>
        <taxon>Branchiopoda</taxon>
        <taxon>Diplostraca</taxon>
        <taxon>Cladocera</taxon>
        <taxon>Anomopoda</taxon>
        <taxon>Daphniidae</taxon>
        <taxon>Daphnia</taxon>
        <taxon>Daphnia similis group</taxon>
    </lineage>
</organism>
<name>A0AAD5KW21_9CRUS</name>